<keyword evidence="2" id="KW-0997">Cell inner membrane</keyword>
<dbReference type="InterPro" id="IPR023346">
    <property type="entry name" value="Lysozyme-like_dom_sf"/>
</dbReference>
<gene>
    <name evidence="11" type="primary">mtgA</name>
    <name evidence="13" type="ORF">SAMN04487987_102344</name>
</gene>
<keyword evidence="10 11" id="KW-0961">Cell wall biogenesis/degradation</keyword>
<evidence type="ECO:0000313" key="13">
    <source>
        <dbReference type="EMBL" id="SFC97598.1"/>
    </source>
</evidence>
<dbReference type="RefSeq" id="WP_245750539.1">
    <property type="nucleotide sequence ID" value="NZ_FOMI01000002.1"/>
</dbReference>
<evidence type="ECO:0000256" key="7">
    <source>
        <dbReference type="ARBA" id="ARBA00022984"/>
    </source>
</evidence>
<dbReference type="SUPFAM" id="SSF53955">
    <property type="entry name" value="Lysozyme-like"/>
    <property type="match status" value="1"/>
</dbReference>
<keyword evidence="4 11" id="KW-0808">Transferase</keyword>
<dbReference type="GO" id="GO:0005886">
    <property type="term" value="C:plasma membrane"/>
    <property type="evidence" value="ECO:0007669"/>
    <property type="project" value="UniProtKB-SubCell"/>
</dbReference>
<dbReference type="EMBL" id="FOMI01000002">
    <property type="protein sequence ID" value="SFC97598.1"/>
    <property type="molecule type" value="Genomic_DNA"/>
</dbReference>
<comment type="similarity">
    <text evidence="11">Belongs to the glycosyltransferase 51 family.</text>
</comment>
<dbReference type="EC" id="2.4.99.28" evidence="11"/>
<dbReference type="InterPro" id="IPR011812">
    <property type="entry name" value="Pep_trsgly"/>
</dbReference>
<name>A0A1I1NQ18_9FLAO</name>
<evidence type="ECO:0000256" key="10">
    <source>
        <dbReference type="ARBA" id="ARBA00023316"/>
    </source>
</evidence>
<comment type="function">
    <text evidence="11">Peptidoglycan polymerase that catalyzes glycan chain elongation from lipid-linked precursors.</text>
</comment>
<evidence type="ECO:0000256" key="6">
    <source>
        <dbReference type="ARBA" id="ARBA00022960"/>
    </source>
</evidence>
<evidence type="ECO:0000256" key="2">
    <source>
        <dbReference type="ARBA" id="ARBA00022519"/>
    </source>
</evidence>
<proteinExistence type="inferred from homology"/>
<evidence type="ECO:0000256" key="5">
    <source>
        <dbReference type="ARBA" id="ARBA00022692"/>
    </source>
</evidence>
<evidence type="ECO:0000256" key="4">
    <source>
        <dbReference type="ARBA" id="ARBA00022679"/>
    </source>
</evidence>
<feature type="domain" description="Glycosyl transferase family 51" evidence="12">
    <location>
        <begin position="66"/>
        <end position="229"/>
    </location>
</feature>
<dbReference type="InterPro" id="IPR001264">
    <property type="entry name" value="Glyco_trans_51"/>
</dbReference>
<accession>A0A1I1NQ18</accession>
<dbReference type="Proteomes" id="UP000199439">
    <property type="component" value="Unassembled WGS sequence"/>
</dbReference>
<keyword evidence="1 11" id="KW-1003">Cell membrane</keyword>
<dbReference type="STRING" id="870482.SAMN04487987_102344"/>
<dbReference type="GO" id="GO:0016763">
    <property type="term" value="F:pentosyltransferase activity"/>
    <property type="evidence" value="ECO:0007669"/>
    <property type="project" value="InterPro"/>
</dbReference>
<dbReference type="PANTHER" id="PTHR30400:SF0">
    <property type="entry name" value="BIOSYNTHETIC PEPTIDOGLYCAN TRANSGLYCOSYLASE"/>
    <property type="match status" value="1"/>
</dbReference>
<keyword evidence="5 11" id="KW-0812">Transmembrane</keyword>
<comment type="subcellular location">
    <subcellularLocation>
        <location evidence="11">Cell membrane</location>
        <topology evidence="11">Single-pass membrane protein</topology>
    </subcellularLocation>
</comment>
<organism evidence="13 14">
    <name type="scientific">Algibacter pectinivorans</name>
    <dbReference type="NCBI Taxonomy" id="870482"/>
    <lineage>
        <taxon>Bacteria</taxon>
        <taxon>Pseudomonadati</taxon>
        <taxon>Bacteroidota</taxon>
        <taxon>Flavobacteriia</taxon>
        <taxon>Flavobacteriales</taxon>
        <taxon>Flavobacteriaceae</taxon>
        <taxon>Algibacter</taxon>
    </lineage>
</organism>
<evidence type="ECO:0000256" key="9">
    <source>
        <dbReference type="ARBA" id="ARBA00023136"/>
    </source>
</evidence>
<evidence type="ECO:0000256" key="1">
    <source>
        <dbReference type="ARBA" id="ARBA00022475"/>
    </source>
</evidence>
<dbReference type="InterPro" id="IPR036950">
    <property type="entry name" value="PBP_transglycosylase"/>
</dbReference>
<dbReference type="NCBIfam" id="TIGR02070">
    <property type="entry name" value="mono_pep_trsgly"/>
    <property type="match status" value="1"/>
</dbReference>
<evidence type="ECO:0000256" key="11">
    <source>
        <dbReference type="HAMAP-Rule" id="MF_00766"/>
    </source>
</evidence>
<comment type="catalytic activity">
    <reaction evidence="11">
        <text>[GlcNAc-(1-&gt;4)-Mur2Ac(oyl-L-Ala-gamma-D-Glu-L-Lys-D-Ala-D-Ala)](n)-di-trans,octa-cis-undecaprenyl diphosphate + beta-D-GlcNAc-(1-&gt;4)-Mur2Ac(oyl-L-Ala-gamma-D-Glu-L-Lys-D-Ala-D-Ala)-di-trans,octa-cis-undecaprenyl diphosphate = [GlcNAc-(1-&gt;4)-Mur2Ac(oyl-L-Ala-gamma-D-Glu-L-Lys-D-Ala-D-Ala)](n+1)-di-trans,octa-cis-undecaprenyl diphosphate + di-trans,octa-cis-undecaprenyl diphosphate + H(+)</text>
        <dbReference type="Rhea" id="RHEA:23708"/>
        <dbReference type="Rhea" id="RHEA-COMP:9602"/>
        <dbReference type="Rhea" id="RHEA-COMP:9603"/>
        <dbReference type="ChEBI" id="CHEBI:15378"/>
        <dbReference type="ChEBI" id="CHEBI:58405"/>
        <dbReference type="ChEBI" id="CHEBI:60033"/>
        <dbReference type="ChEBI" id="CHEBI:78435"/>
        <dbReference type="EC" id="2.4.99.28"/>
    </reaction>
</comment>
<keyword evidence="9 11" id="KW-0472">Membrane</keyword>
<keyword evidence="3 11" id="KW-0328">Glycosyltransferase</keyword>
<dbReference type="AlphaFoldDB" id="A0A1I1NQ18"/>
<dbReference type="Pfam" id="PF00912">
    <property type="entry name" value="Transgly"/>
    <property type="match status" value="1"/>
</dbReference>
<dbReference type="PANTHER" id="PTHR30400">
    <property type="entry name" value="MONOFUNCTIONAL BIOSYNTHETIC PEPTIDOGLYCAN TRANSGLYCOSYLASE"/>
    <property type="match status" value="1"/>
</dbReference>
<dbReference type="GO" id="GO:0009274">
    <property type="term" value="C:peptidoglycan-based cell wall"/>
    <property type="evidence" value="ECO:0007669"/>
    <property type="project" value="InterPro"/>
</dbReference>
<keyword evidence="8 11" id="KW-1133">Transmembrane helix</keyword>
<dbReference type="GO" id="GO:0009252">
    <property type="term" value="P:peptidoglycan biosynthetic process"/>
    <property type="evidence" value="ECO:0007669"/>
    <property type="project" value="UniProtKB-UniRule"/>
</dbReference>
<feature type="transmembrane region" description="Helical" evidence="11">
    <location>
        <begin position="20"/>
        <end position="38"/>
    </location>
</feature>
<dbReference type="HAMAP" id="MF_00766">
    <property type="entry name" value="PGT_MtgA"/>
    <property type="match status" value="1"/>
</dbReference>
<keyword evidence="7 11" id="KW-0573">Peptidoglycan synthesis</keyword>
<dbReference type="Gene3D" id="1.10.3810.10">
    <property type="entry name" value="Biosynthetic peptidoglycan transglycosylase-like"/>
    <property type="match status" value="1"/>
</dbReference>
<sequence>MALKDKKHRENLLKRFFRFVLKTIFWLVVLSIAIVFLYKKVPVPATPLMVIRSIEQYQNGEDVVWKHQWVAMENISKNAQLAVVCSEDQLFLNHNGFDLKAIEKAYKNNKKGNAVKGGSTISQQTAKNVFLWPQRSWLRKGLETYFTFLIEKIWTKKRILEVYLNSIEMGNGVYGIEAASQYWFKKPASQLAKQEAAAIAAILPNPRKYIAHPATTYISSRKHWIVKQMVYFGTLDFKTNE</sequence>
<keyword evidence="6 11" id="KW-0133">Cell shape</keyword>
<evidence type="ECO:0000259" key="12">
    <source>
        <dbReference type="Pfam" id="PF00912"/>
    </source>
</evidence>
<reference evidence="14" key="1">
    <citation type="submission" date="2016-10" db="EMBL/GenBank/DDBJ databases">
        <authorList>
            <person name="Varghese N."/>
            <person name="Submissions S."/>
        </authorList>
    </citation>
    <scope>NUCLEOTIDE SEQUENCE [LARGE SCALE GENOMIC DNA]</scope>
    <source>
        <strain evidence="14">DSM 25730</strain>
    </source>
</reference>
<evidence type="ECO:0000256" key="8">
    <source>
        <dbReference type="ARBA" id="ARBA00022989"/>
    </source>
</evidence>
<evidence type="ECO:0000313" key="14">
    <source>
        <dbReference type="Proteomes" id="UP000199439"/>
    </source>
</evidence>
<comment type="pathway">
    <text evidence="11">Cell wall biogenesis; peptidoglycan biosynthesis.</text>
</comment>
<dbReference type="GO" id="GO:0008360">
    <property type="term" value="P:regulation of cell shape"/>
    <property type="evidence" value="ECO:0007669"/>
    <property type="project" value="UniProtKB-KW"/>
</dbReference>
<dbReference type="GO" id="GO:0071555">
    <property type="term" value="P:cell wall organization"/>
    <property type="evidence" value="ECO:0007669"/>
    <property type="project" value="UniProtKB-KW"/>
</dbReference>
<keyword evidence="14" id="KW-1185">Reference proteome</keyword>
<dbReference type="UniPathway" id="UPA00219"/>
<dbReference type="GO" id="GO:0008955">
    <property type="term" value="F:peptidoglycan glycosyltransferase activity"/>
    <property type="evidence" value="ECO:0007669"/>
    <property type="project" value="UniProtKB-UniRule"/>
</dbReference>
<protein>
    <recommendedName>
        <fullName evidence="11">Biosynthetic peptidoglycan transglycosylase</fullName>
        <ecNumber evidence="11">2.4.99.28</ecNumber>
    </recommendedName>
    <alternativeName>
        <fullName evidence="11">Glycan polymerase</fullName>
    </alternativeName>
    <alternativeName>
        <fullName evidence="11">Peptidoglycan glycosyltransferase MtgA</fullName>
        <shortName evidence="11">PGT</shortName>
    </alternativeName>
</protein>
<evidence type="ECO:0000256" key="3">
    <source>
        <dbReference type="ARBA" id="ARBA00022676"/>
    </source>
</evidence>